<name>A0A5Q2FA81_9ACTN</name>
<protein>
    <recommendedName>
        <fullName evidence="9">3-phenylpropionate/trans-cinnamate dioxygenase ferredoxin reductase subunit</fullName>
    </recommendedName>
</protein>
<evidence type="ECO:0000259" key="5">
    <source>
        <dbReference type="Pfam" id="PF07992"/>
    </source>
</evidence>
<evidence type="ECO:0000256" key="2">
    <source>
        <dbReference type="ARBA" id="ARBA00022630"/>
    </source>
</evidence>
<comment type="cofactor">
    <cofactor evidence="1">
        <name>FAD</name>
        <dbReference type="ChEBI" id="CHEBI:57692"/>
    </cofactor>
</comment>
<dbReference type="InterPro" id="IPR023753">
    <property type="entry name" value="FAD/NAD-binding_dom"/>
</dbReference>
<dbReference type="GO" id="GO:0005737">
    <property type="term" value="C:cytoplasm"/>
    <property type="evidence" value="ECO:0007669"/>
    <property type="project" value="TreeGrafter"/>
</dbReference>
<dbReference type="AlphaFoldDB" id="A0A5Q2FA81"/>
<organism evidence="7 8">
    <name type="scientific">Raineyella fluvialis</name>
    <dbReference type="NCBI Taxonomy" id="2662261"/>
    <lineage>
        <taxon>Bacteria</taxon>
        <taxon>Bacillati</taxon>
        <taxon>Actinomycetota</taxon>
        <taxon>Actinomycetes</taxon>
        <taxon>Propionibacteriales</taxon>
        <taxon>Propionibacteriaceae</taxon>
        <taxon>Raineyella</taxon>
    </lineage>
</organism>
<dbReference type="InterPro" id="IPR050446">
    <property type="entry name" value="FAD-oxidoreductase/Apoptosis"/>
</dbReference>
<dbReference type="PRINTS" id="PR00411">
    <property type="entry name" value="PNDRDTASEI"/>
</dbReference>
<reference evidence="7 8" key="1">
    <citation type="submission" date="2019-10" db="EMBL/GenBank/DDBJ databases">
        <title>Genomic analysis of Raineyella sp. CBA3103.</title>
        <authorList>
            <person name="Roh S.W."/>
        </authorList>
    </citation>
    <scope>NUCLEOTIDE SEQUENCE [LARGE SCALE GENOMIC DNA]</scope>
    <source>
        <strain evidence="7 8">CBA3103</strain>
    </source>
</reference>
<dbReference type="SUPFAM" id="SSF51905">
    <property type="entry name" value="FAD/NAD(P)-binding domain"/>
    <property type="match status" value="1"/>
</dbReference>
<dbReference type="PANTHER" id="PTHR43557">
    <property type="entry name" value="APOPTOSIS-INDUCING FACTOR 1"/>
    <property type="match status" value="1"/>
</dbReference>
<sequence length="444" mass="46521">MSAATTSPTPVRHGCTSGSRPAMAEVEFCPDGPDLPVVIIGAGHAGVQVAAGLRTRGWTGGVVLIDEQPGLPYERPPLSKDVLAPDATCAATGPLLRRDGFYAAKDITLLAGVAVASIDRDARRVVLGNGEAVAYHRLVIATGARGRQLTVPGHDLPGVLSLRTAADAAAVRDRLAAGARVVIIGAGYIGMEVSAAAAKRGCDVTVLEYQDRVMKRVTSEPVSAFFEDLHRAHGIRFAFGAAVSALEGSDRVEHVLTADGRRHPADVVVAGIGVVPHQEVAEAAGIACRDGILVDEACRTSDPAVYAAGDVTRFTSPFGGELRLECLQNAQQQADTVADAITGRPPRAPEVPWFWTVQFDVRLQTAGVMRPDDEIVLRGDPATGKFSVCYLREGRIAAIDTIGGLADFRQGRKLVAAGGPVDRQALADPTVRLEDCLLGEALAA</sequence>
<dbReference type="InterPro" id="IPR016156">
    <property type="entry name" value="FAD/NAD-linked_Rdtase_dimer_sf"/>
</dbReference>
<dbReference type="InterPro" id="IPR028202">
    <property type="entry name" value="Reductase_C"/>
</dbReference>
<keyword evidence="2" id="KW-0285">Flavoprotein</keyword>
<gene>
    <name evidence="7" type="ORF">Rai3103_09215</name>
</gene>
<dbReference type="Gene3D" id="3.30.390.30">
    <property type="match status" value="1"/>
</dbReference>
<feature type="domain" description="Reductase C-terminal" evidence="6">
    <location>
        <begin position="353"/>
        <end position="436"/>
    </location>
</feature>
<evidence type="ECO:0000256" key="1">
    <source>
        <dbReference type="ARBA" id="ARBA00001974"/>
    </source>
</evidence>
<dbReference type="Pfam" id="PF14759">
    <property type="entry name" value="Reductase_C"/>
    <property type="match status" value="1"/>
</dbReference>
<evidence type="ECO:0000259" key="6">
    <source>
        <dbReference type="Pfam" id="PF14759"/>
    </source>
</evidence>
<dbReference type="Gene3D" id="3.50.50.60">
    <property type="entry name" value="FAD/NAD(P)-binding domain"/>
    <property type="match status" value="2"/>
</dbReference>
<dbReference type="InterPro" id="IPR036188">
    <property type="entry name" value="FAD/NAD-bd_sf"/>
</dbReference>
<dbReference type="Pfam" id="PF07992">
    <property type="entry name" value="Pyr_redox_2"/>
    <property type="match status" value="1"/>
</dbReference>
<evidence type="ECO:0000256" key="3">
    <source>
        <dbReference type="ARBA" id="ARBA00022827"/>
    </source>
</evidence>
<evidence type="ECO:0000313" key="7">
    <source>
        <dbReference type="EMBL" id="QGF23822.1"/>
    </source>
</evidence>
<dbReference type="EMBL" id="CP045725">
    <property type="protein sequence ID" value="QGF23822.1"/>
    <property type="molecule type" value="Genomic_DNA"/>
</dbReference>
<accession>A0A5Q2FA81</accession>
<keyword evidence="8" id="KW-1185">Reference proteome</keyword>
<dbReference type="SUPFAM" id="SSF55424">
    <property type="entry name" value="FAD/NAD-linked reductases, dimerisation (C-terminal) domain"/>
    <property type="match status" value="1"/>
</dbReference>
<dbReference type="Proteomes" id="UP000386847">
    <property type="component" value="Chromosome"/>
</dbReference>
<dbReference type="PANTHER" id="PTHR43557:SF2">
    <property type="entry name" value="RIESKE DOMAIN-CONTAINING PROTEIN-RELATED"/>
    <property type="match status" value="1"/>
</dbReference>
<evidence type="ECO:0000313" key="8">
    <source>
        <dbReference type="Proteomes" id="UP000386847"/>
    </source>
</evidence>
<evidence type="ECO:0000256" key="4">
    <source>
        <dbReference type="ARBA" id="ARBA00023002"/>
    </source>
</evidence>
<dbReference type="KEGG" id="rain:Rai3103_09215"/>
<proteinExistence type="predicted"/>
<dbReference type="PRINTS" id="PR00368">
    <property type="entry name" value="FADPNR"/>
</dbReference>
<evidence type="ECO:0008006" key="9">
    <source>
        <dbReference type="Google" id="ProtNLM"/>
    </source>
</evidence>
<keyword evidence="4" id="KW-0560">Oxidoreductase</keyword>
<dbReference type="GO" id="GO:0016651">
    <property type="term" value="F:oxidoreductase activity, acting on NAD(P)H"/>
    <property type="evidence" value="ECO:0007669"/>
    <property type="project" value="TreeGrafter"/>
</dbReference>
<feature type="domain" description="FAD/NAD(P)-binding" evidence="5">
    <location>
        <begin position="37"/>
        <end position="334"/>
    </location>
</feature>
<keyword evidence="3" id="KW-0274">FAD</keyword>